<evidence type="ECO:0000313" key="2">
    <source>
        <dbReference type="Proteomes" id="UP000009079"/>
    </source>
</evidence>
<evidence type="ECO:0000313" key="1">
    <source>
        <dbReference type="EMBL" id="ACS90632.1"/>
    </source>
</evidence>
<name>C6A4T7_THESM</name>
<keyword evidence="2" id="KW-1185">Reference proteome</keyword>
<dbReference type="KEGG" id="tsi:TSIB_1581"/>
<organism evidence="1 2">
    <name type="scientific">Thermococcus sibiricus (strain DSM 12597 / MM 739)</name>
    <dbReference type="NCBI Taxonomy" id="604354"/>
    <lineage>
        <taxon>Archaea</taxon>
        <taxon>Methanobacteriati</taxon>
        <taxon>Methanobacteriota</taxon>
        <taxon>Thermococci</taxon>
        <taxon>Thermococcales</taxon>
        <taxon>Thermococcaceae</taxon>
        <taxon>Thermococcus</taxon>
    </lineage>
</organism>
<proteinExistence type="predicted"/>
<dbReference type="EMBL" id="CP001463">
    <property type="protein sequence ID" value="ACS90632.1"/>
    <property type="molecule type" value="Genomic_DNA"/>
</dbReference>
<dbReference type="HOGENOM" id="CLU_3245560_0_0_2"/>
<sequence>MVFFWEITKYTAVVFWGSYVFDAPWCPYVIHVFTSIGEKLED</sequence>
<gene>
    <name evidence="1" type="ordered locus">TSIB_1581</name>
</gene>
<protein>
    <submittedName>
        <fullName evidence="1">Probable bis(5'-adenosyl)-triphosphatase, HIT family</fullName>
    </submittedName>
</protein>
<dbReference type="Proteomes" id="UP000009079">
    <property type="component" value="Chromosome"/>
</dbReference>
<dbReference type="AlphaFoldDB" id="C6A4T7"/>
<accession>C6A4T7</accession>
<reference evidence="1 2" key="1">
    <citation type="journal article" date="2009" name="Appl. Environ. Microbiol.">
        <title>Metabolic versatility and indigenous origin of the archaeon Thermococcus sibiricus, isolated from a siberian oil reservoir, as revealed by genome analysis.</title>
        <authorList>
            <person name="Mardanov A.V."/>
            <person name="Ravin N.V."/>
            <person name="Svetlitchnyi V.A."/>
            <person name="Beletsky A.V."/>
            <person name="Miroshnichenko M.L."/>
            <person name="Bonch-Osmolovskaya E.A."/>
            <person name="Skryabin K.G."/>
        </authorList>
    </citation>
    <scope>NUCLEOTIDE SEQUENCE [LARGE SCALE GENOMIC DNA]</scope>
    <source>
        <strain evidence="2">DSM 12597 / MM 739</strain>
    </source>
</reference>